<dbReference type="EMBL" id="JACJFN010000004">
    <property type="protein sequence ID" value="MBB1521005.1"/>
    <property type="molecule type" value="Genomic_DNA"/>
</dbReference>
<dbReference type="RefSeq" id="WP_182834936.1">
    <property type="nucleotide sequence ID" value="NZ_JACJFN010000004.1"/>
</dbReference>
<accession>A0A7W4H4X9</accession>
<name>A0A7W4H4X9_9GAMM</name>
<comment type="similarity">
    <text evidence="1">Belongs to the short-chain dehydrogenases/reductases (SDR) family.</text>
</comment>
<protein>
    <submittedName>
        <fullName evidence="3">SDR family oxidoreductase</fullName>
    </submittedName>
</protein>
<dbReference type="InterPro" id="IPR002347">
    <property type="entry name" value="SDR_fam"/>
</dbReference>
<dbReference type="SUPFAM" id="SSF51735">
    <property type="entry name" value="NAD(P)-binding Rossmann-fold domains"/>
    <property type="match status" value="1"/>
</dbReference>
<dbReference type="AlphaFoldDB" id="A0A7W4H4X9"/>
<evidence type="ECO:0000313" key="4">
    <source>
        <dbReference type="Proteomes" id="UP000581189"/>
    </source>
</evidence>
<dbReference type="CDD" id="cd05233">
    <property type="entry name" value="SDR_c"/>
    <property type="match status" value="1"/>
</dbReference>
<proteinExistence type="inferred from homology"/>
<dbReference type="Proteomes" id="UP000581189">
    <property type="component" value="Unassembled WGS sequence"/>
</dbReference>
<dbReference type="Gene3D" id="3.40.50.720">
    <property type="entry name" value="NAD(P)-binding Rossmann-like Domain"/>
    <property type="match status" value="1"/>
</dbReference>
<sequence>MSEYSFNKLAVVTGASSGIGLATCAELLGKGVKVIAVSRTCGGLTPLIQAYPVHLQWFQADVTEEADLNRLRDFTQVQGTVDFLVPNAGVAMLSAADDHDAFERQWQINGKAALQVFRKLSVLMSPGASVVFVGTFLRQIAFEGLGPYIATKAALSALVKTMAVEFSKRGIRINMVSPGPTKTAIWGGLGLSEGELQVVADGVSKRLLTQEFLEPEAVAKVIAFQLSNGASGVFGQDWVVDAGYSLI</sequence>
<dbReference type="InterPro" id="IPR036291">
    <property type="entry name" value="NAD(P)-bd_dom_sf"/>
</dbReference>
<organism evidence="3 4">
    <name type="scientific">Aquipseudomonas guryensis</name>
    <dbReference type="NCBI Taxonomy" id="2759165"/>
    <lineage>
        <taxon>Bacteria</taxon>
        <taxon>Pseudomonadati</taxon>
        <taxon>Pseudomonadota</taxon>
        <taxon>Gammaproteobacteria</taxon>
        <taxon>Pseudomonadales</taxon>
        <taxon>Pseudomonadaceae</taxon>
        <taxon>Aquipseudomonas</taxon>
    </lineage>
</organism>
<evidence type="ECO:0000256" key="1">
    <source>
        <dbReference type="ARBA" id="ARBA00006484"/>
    </source>
</evidence>
<dbReference type="GO" id="GO:0016491">
    <property type="term" value="F:oxidoreductase activity"/>
    <property type="evidence" value="ECO:0007669"/>
    <property type="project" value="UniProtKB-KW"/>
</dbReference>
<evidence type="ECO:0000256" key="2">
    <source>
        <dbReference type="ARBA" id="ARBA00023002"/>
    </source>
</evidence>
<keyword evidence="2" id="KW-0560">Oxidoreductase</keyword>
<dbReference type="PANTHER" id="PTHR43477">
    <property type="entry name" value="DIHYDROANTICAPSIN 7-DEHYDROGENASE"/>
    <property type="match status" value="1"/>
</dbReference>
<dbReference type="PRINTS" id="PR00080">
    <property type="entry name" value="SDRFAMILY"/>
</dbReference>
<dbReference type="Pfam" id="PF13561">
    <property type="entry name" value="adh_short_C2"/>
    <property type="match status" value="1"/>
</dbReference>
<comment type="caution">
    <text evidence="3">The sequence shown here is derived from an EMBL/GenBank/DDBJ whole genome shotgun (WGS) entry which is preliminary data.</text>
</comment>
<dbReference type="PRINTS" id="PR00081">
    <property type="entry name" value="GDHRDH"/>
</dbReference>
<keyword evidence="4" id="KW-1185">Reference proteome</keyword>
<dbReference type="InterPro" id="IPR051122">
    <property type="entry name" value="SDR_DHRS6-like"/>
</dbReference>
<evidence type="ECO:0000313" key="3">
    <source>
        <dbReference type="EMBL" id="MBB1521005.1"/>
    </source>
</evidence>
<dbReference type="PANTHER" id="PTHR43477:SF1">
    <property type="entry name" value="DIHYDROANTICAPSIN 7-DEHYDROGENASE"/>
    <property type="match status" value="1"/>
</dbReference>
<gene>
    <name evidence="3" type="ORF">H3H45_17315</name>
</gene>
<reference evidence="3 4" key="1">
    <citation type="submission" date="2020-08" db="EMBL/GenBank/DDBJ databases">
        <authorList>
            <person name="Kim C.M."/>
        </authorList>
    </citation>
    <scope>NUCLEOTIDE SEQUENCE [LARGE SCALE GENOMIC DNA]</scope>
    <source>
        <strain evidence="3 4">SR9</strain>
    </source>
</reference>